<dbReference type="Pfam" id="PF13620">
    <property type="entry name" value="CarboxypepD_reg"/>
    <property type="match status" value="1"/>
</dbReference>
<dbReference type="PANTHER" id="PTHR30069:SF46">
    <property type="entry name" value="OAR PROTEIN"/>
    <property type="match status" value="1"/>
</dbReference>
<dbReference type="Proteomes" id="UP000266389">
    <property type="component" value="Unassembled WGS sequence"/>
</dbReference>
<keyword evidence="7" id="KW-0732">Signal</keyword>
<dbReference type="Gene3D" id="2.170.130.10">
    <property type="entry name" value="TonB-dependent receptor, plug domain"/>
    <property type="match status" value="1"/>
</dbReference>
<dbReference type="Pfam" id="PF07715">
    <property type="entry name" value="Plug"/>
    <property type="match status" value="1"/>
</dbReference>
<dbReference type="Pfam" id="PF25183">
    <property type="entry name" value="OMP_b-brl_4"/>
    <property type="match status" value="3"/>
</dbReference>
<evidence type="ECO:0000259" key="9">
    <source>
        <dbReference type="Pfam" id="PF25183"/>
    </source>
</evidence>
<organism evidence="10 11">
    <name type="scientific">Candidatus Thermochlorobacter aerophilus</name>
    <dbReference type="NCBI Taxonomy" id="1868324"/>
    <lineage>
        <taxon>Bacteria</taxon>
        <taxon>Pseudomonadati</taxon>
        <taxon>Chlorobiota</taxon>
        <taxon>Chlorobiia</taxon>
        <taxon>Chlorobiales</taxon>
        <taxon>Candidatus Thermochlorobacteriaceae</taxon>
        <taxon>Candidatus Thermochlorobacter</taxon>
    </lineage>
</organism>
<dbReference type="SUPFAM" id="SSF56935">
    <property type="entry name" value="Porins"/>
    <property type="match status" value="1"/>
</dbReference>
<comment type="caution">
    <text evidence="10">The sequence shown here is derived from an EMBL/GenBank/DDBJ whole genome shotgun (WGS) entry which is preliminary data.</text>
</comment>
<evidence type="ECO:0000313" key="11">
    <source>
        <dbReference type="Proteomes" id="UP000266389"/>
    </source>
</evidence>
<proteinExistence type="predicted"/>
<keyword evidence="10" id="KW-0675">Receptor</keyword>
<evidence type="ECO:0000256" key="6">
    <source>
        <dbReference type="ARBA" id="ARBA00023237"/>
    </source>
</evidence>
<dbReference type="EMBL" id="PHFL01000045">
    <property type="protein sequence ID" value="RFM24250.1"/>
    <property type="molecule type" value="Genomic_DNA"/>
</dbReference>
<sequence>MKMTFLKYFAVFSLWLFPLCLHAQGTAIVEGVVRDSRGEAIAGLTLTLTNVKTGITQSTVSGADGTFRFVSLPTAGSYTLQAQASGFKKAIITDIVLRADERRFITLDLKDYASDEVTVVADFAPQINRSDAEVSSYVSEFQIQTIPTDGRKISNQLYFLPGVAPATGYFPEAPNVSINGQNSLYTNYLIDGFDNNERFLGGQKFDVPIGIAQNVAVLTNSYSAAFGRTANGIVNITTKSGTNEFKGEVFYYSRPGAIIDAPNAFSPLDENGNPIRNGFNRNQVGLSLSGPIVLNQTFFFFNTELTQDGIDNIIRTPAANAVVRSQNYSYLFTGKIDHKWNSAHQTSLRANVGIVGLDNAGGGAVQPSAGSIQDRNALLLATKHTWIITPRLFSETRVQYSQFYWNYARPKEGAQPQVVLFSDTLDGGFGKNELLGIVGHPGFTFDQLEQTWQAATTFTTVIDDKHTLRAGIDLLSSTHRLFGGGNPSGNYTVRLRNDAQFARRSTFSLADIPRDVEVLSYSVEVRPESFGANQTLLALFVEDSYNVSPRLTLNLGLRWDFDNLSRAGSNTYDWNNLAPRLSFNWLATEDGLTVIRGGYGIFYERILYAIQSDALQFSSRSPAFLQQLRLLQQRGIIPADADLDALTFDGNVTATFIGRDAPEFLRGKTADELRANVNTLPPRELRIQNPNGLQNPFSHQFSLGVQRQLTNDLMLSLDGVILLGQNLVRLRDLNAPTPYATTPFAATASPRPISDADASRPAGVVVGGARQITVSETEGRSEYYGILLTLKKAFSNNYAFQLAYTLSWNLNNTDDINFRAMDANEFQNEWGFAVNDRRHVLALTGAYRFDFGTTLSLNLLLQSGQPINRTVALSNAVAPPGVSNAQDYAGFYGHGPQYGDGFAGNLDRYPGVPRNGERLPGFAQLDLSVSHLISFGDVGVELRADIFNVFNAINYSGYFANATQTNRAQVGRPGDPIQYRSAGIPTQYQFSARMVF</sequence>
<evidence type="ECO:0000259" key="8">
    <source>
        <dbReference type="Pfam" id="PF07715"/>
    </source>
</evidence>
<keyword evidence="3" id="KW-1134">Transmembrane beta strand</keyword>
<accession>A0A395M0E3</accession>
<feature type="chain" id="PRO_5017177441" evidence="7">
    <location>
        <begin position="24"/>
        <end position="996"/>
    </location>
</feature>
<dbReference type="AlphaFoldDB" id="A0A395M0E3"/>
<feature type="domain" description="TonB-dependent receptor plug" evidence="8">
    <location>
        <begin position="138"/>
        <end position="232"/>
    </location>
</feature>
<dbReference type="InterPro" id="IPR057601">
    <property type="entry name" value="Oar-like_b-barrel"/>
</dbReference>
<feature type="domain" description="TonB-dependent transporter Oar-like beta-barrel" evidence="9">
    <location>
        <begin position="237"/>
        <end position="307"/>
    </location>
</feature>
<dbReference type="SUPFAM" id="SSF49464">
    <property type="entry name" value="Carboxypeptidase regulatory domain-like"/>
    <property type="match status" value="1"/>
</dbReference>
<dbReference type="InterPro" id="IPR039426">
    <property type="entry name" value="TonB-dep_rcpt-like"/>
</dbReference>
<evidence type="ECO:0000256" key="5">
    <source>
        <dbReference type="ARBA" id="ARBA00023136"/>
    </source>
</evidence>
<dbReference type="Gene3D" id="2.60.40.1120">
    <property type="entry name" value="Carboxypeptidase-like, regulatory domain"/>
    <property type="match status" value="1"/>
</dbReference>
<evidence type="ECO:0000256" key="3">
    <source>
        <dbReference type="ARBA" id="ARBA00022452"/>
    </source>
</evidence>
<evidence type="ECO:0000256" key="4">
    <source>
        <dbReference type="ARBA" id="ARBA00022692"/>
    </source>
</evidence>
<evidence type="ECO:0000256" key="7">
    <source>
        <dbReference type="SAM" id="SignalP"/>
    </source>
</evidence>
<name>A0A395M0E3_9BACT</name>
<feature type="signal peptide" evidence="7">
    <location>
        <begin position="1"/>
        <end position="23"/>
    </location>
</feature>
<evidence type="ECO:0000256" key="2">
    <source>
        <dbReference type="ARBA" id="ARBA00022448"/>
    </source>
</evidence>
<evidence type="ECO:0000256" key="1">
    <source>
        <dbReference type="ARBA" id="ARBA00004571"/>
    </source>
</evidence>
<gene>
    <name evidence="10" type="ORF">D0433_07230</name>
</gene>
<dbReference type="InterPro" id="IPR037066">
    <property type="entry name" value="Plug_dom_sf"/>
</dbReference>
<feature type="domain" description="TonB-dependent transporter Oar-like beta-barrel" evidence="9">
    <location>
        <begin position="566"/>
        <end position="971"/>
    </location>
</feature>
<dbReference type="Gene3D" id="2.40.170.20">
    <property type="entry name" value="TonB-dependent receptor, beta-barrel domain"/>
    <property type="match status" value="1"/>
</dbReference>
<feature type="domain" description="TonB-dependent transporter Oar-like beta-barrel" evidence="9">
    <location>
        <begin position="324"/>
        <end position="563"/>
    </location>
</feature>
<keyword evidence="2" id="KW-0813">Transport</keyword>
<protein>
    <submittedName>
        <fullName evidence="10">TonB-dependent receptor</fullName>
    </submittedName>
</protein>
<dbReference type="GO" id="GO:0015344">
    <property type="term" value="F:siderophore uptake transmembrane transporter activity"/>
    <property type="evidence" value="ECO:0007669"/>
    <property type="project" value="TreeGrafter"/>
</dbReference>
<evidence type="ECO:0000313" key="10">
    <source>
        <dbReference type="EMBL" id="RFM24250.1"/>
    </source>
</evidence>
<dbReference type="PANTHER" id="PTHR30069">
    <property type="entry name" value="TONB-DEPENDENT OUTER MEMBRANE RECEPTOR"/>
    <property type="match status" value="1"/>
</dbReference>
<keyword evidence="4" id="KW-0812">Transmembrane</keyword>
<keyword evidence="5" id="KW-0472">Membrane</keyword>
<dbReference type="GO" id="GO:0009279">
    <property type="term" value="C:cell outer membrane"/>
    <property type="evidence" value="ECO:0007669"/>
    <property type="project" value="UniProtKB-SubCell"/>
</dbReference>
<dbReference type="GO" id="GO:0044718">
    <property type="term" value="P:siderophore transmembrane transport"/>
    <property type="evidence" value="ECO:0007669"/>
    <property type="project" value="TreeGrafter"/>
</dbReference>
<dbReference type="InterPro" id="IPR008969">
    <property type="entry name" value="CarboxyPept-like_regulatory"/>
</dbReference>
<keyword evidence="6" id="KW-0998">Cell outer membrane</keyword>
<comment type="subcellular location">
    <subcellularLocation>
        <location evidence="1">Cell outer membrane</location>
        <topology evidence="1">Multi-pass membrane protein</topology>
    </subcellularLocation>
</comment>
<reference evidence="10 11" key="1">
    <citation type="journal article" date="2011" name="ISME J.">
        <title>Community ecology of hot spring cyanobacterial mats: predominant populations and their functional potential.</title>
        <authorList>
            <person name="Klatt C.G."/>
            <person name="Wood J.M."/>
            <person name="Rusch D.B."/>
            <person name="Bateson M.M."/>
            <person name="Hamamura N."/>
            <person name="Heidelberg J.F."/>
            <person name="Grossman A.R."/>
            <person name="Bhaya D."/>
            <person name="Cohan F.M."/>
            <person name="Kuhl M."/>
            <person name="Bryant D.A."/>
            <person name="Ward D.M."/>
        </authorList>
    </citation>
    <scope>NUCLEOTIDE SEQUENCE [LARGE SCALE GENOMIC DNA]</scope>
    <source>
        <strain evidence="10">OS</strain>
    </source>
</reference>
<dbReference type="InterPro" id="IPR036942">
    <property type="entry name" value="Beta-barrel_TonB_sf"/>
</dbReference>
<dbReference type="InterPro" id="IPR012910">
    <property type="entry name" value="Plug_dom"/>
</dbReference>